<evidence type="ECO:0000313" key="1">
    <source>
        <dbReference type="EMBL" id="VDN13971.1"/>
    </source>
</evidence>
<dbReference type="Proteomes" id="UP000281553">
    <property type="component" value="Unassembled WGS sequence"/>
</dbReference>
<organism evidence="1 2">
    <name type="scientific">Dibothriocephalus latus</name>
    <name type="common">Fish tapeworm</name>
    <name type="synonym">Diphyllobothrium latum</name>
    <dbReference type="NCBI Taxonomy" id="60516"/>
    <lineage>
        <taxon>Eukaryota</taxon>
        <taxon>Metazoa</taxon>
        <taxon>Spiralia</taxon>
        <taxon>Lophotrochozoa</taxon>
        <taxon>Platyhelminthes</taxon>
        <taxon>Cestoda</taxon>
        <taxon>Eucestoda</taxon>
        <taxon>Diphyllobothriidea</taxon>
        <taxon>Diphyllobothriidae</taxon>
        <taxon>Dibothriocephalus</taxon>
    </lineage>
</organism>
<accession>A0A3P7M782</accession>
<evidence type="ECO:0000313" key="2">
    <source>
        <dbReference type="Proteomes" id="UP000281553"/>
    </source>
</evidence>
<gene>
    <name evidence="1" type="ORF">DILT_LOCUS9802</name>
</gene>
<dbReference type="EMBL" id="UYRU01057884">
    <property type="protein sequence ID" value="VDN13971.1"/>
    <property type="molecule type" value="Genomic_DNA"/>
</dbReference>
<dbReference type="AlphaFoldDB" id="A0A3P7M782"/>
<protein>
    <submittedName>
        <fullName evidence="1">Uncharacterized protein</fullName>
    </submittedName>
</protein>
<name>A0A3P7M782_DIBLA</name>
<dbReference type="OrthoDB" id="286301at2759"/>
<keyword evidence="2" id="KW-1185">Reference proteome</keyword>
<proteinExistence type="predicted"/>
<reference evidence="1 2" key="1">
    <citation type="submission" date="2018-11" db="EMBL/GenBank/DDBJ databases">
        <authorList>
            <consortium name="Pathogen Informatics"/>
        </authorList>
    </citation>
    <scope>NUCLEOTIDE SEQUENCE [LARGE SCALE GENOMIC DNA]</scope>
</reference>
<sequence length="165" mass="18480">MDFKIIPQVTLDKDCLEPESVVLDFSLANFLFHFFNFSHGITLIRIKYDCCPGFKRSDIINNECVEVDRTYLPIVPTLELMNKNKTANKLALAEPNLAKDDQNKDFTVFVPDKDGSLPNSSPDAPKSIIADGRHYAQDFIDGTTIPVKNGLPLKVSTYPNNVSTK</sequence>